<gene>
    <name evidence="8" type="ORF">UT42_C0013G0002</name>
</gene>
<evidence type="ECO:0000256" key="5">
    <source>
        <dbReference type="ARBA" id="ARBA00023284"/>
    </source>
</evidence>
<evidence type="ECO:0000313" key="9">
    <source>
        <dbReference type="Proteomes" id="UP000034048"/>
    </source>
</evidence>
<dbReference type="SUPFAM" id="SSF52833">
    <property type="entry name" value="Thioredoxin-like"/>
    <property type="match status" value="1"/>
</dbReference>
<evidence type="ECO:0000256" key="2">
    <source>
        <dbReference type="ARBA" id="ARBA00022729"/>
    </source>
</evidence>
<keyword evidence="6" id="KW-1133">Transmembrane helix</keyword>
<name>A0A0G0NQ85_9BACT</name>
<proteinExistence type="inferred from homology"/>
<dbReference type="Pfam" id="PF13462">
    <property type="entry name" value="Thioredoxin_4"/>
    <property type="match status" value="1"/>
</dbReference>
<keyword evidence="2" id="KW-0732">Signal</keyword>
<dbReference type="PANTHER" id="PTHR13887:SF14">
    <property type="entry name" value="DISULFIDE BOND FORMATION PROTEIN D"/>
    <property type="match status" value="1"/>
</dbReference>
<dbReference type="Gene3D" id="3.40.30.10">
    <property type="entry name" value="Glutaredoxin"/>
    <property type="match status" value="1"/>
</dbReference>
<dbReference type="InterPro" id="IPR036249">
    <property type="entry name" value="Thioredoxin-like_sf"/>
</dbReference>
<evidence type="ECO:0000256" key="6">
    <source>
        <dbReference type="SAM" id="Phobius"/>
    </source>
</evidence>
<evidence type="ECO:0000259" key="7">
    <source>
        <dbReference type="PROSITE" id="PS51352"/>
    </source>
</evidence>
<dbReference type="PROSITE" id="PS51352">
    <property type="entry name" value="THIOREDOXIN_2"/>
    <property type="match status" value="1"/>
</dbReference>
<comment type="caution">
    <text evidence="8">The sequence shown here is derived from an EMBL/GenBank/DDBJ whole genome shotgun (WGS) entry which is preliminary data.</text>
</comment>
<keyword evidence="6" id="KW-0472">Membrane</keyword>
<accession>A0A0G0NQ85</accession>
<dbReference type="Proteomes" id="UP000034048">
    <property type="component" value="Unassembled WGS sequence"/>
</dbReference>
<evidence type="ECO:0000256" key="3">
    <source>
        <dbReference type="ARBA" id="ARBA00023002"/>
    </source>
</evidence>
<dbReference type="AlphaFoldDB" id="A0A0G0NQ85"/>
<evidence type="ECO:0000256" key="1">
    <source>
        <dbReference type="ARBA" id="ARBA00005791"/>
    </source>
</evidence>
<dbReference type="InterPro" id="IPR012336">
    <property type="entry name" value="Thioredoxin-like_fold"/>
</dbReference>
<evidence type="ECO:0000256" key="4">
    <source>
        <dbReference type="ARBA" id="ARBA00023157"/>
    </source>
</evidence>
<keyword evidence="3" id="KW-0560">Oxidoreductase</keyword>
<keyword evidence="5" id="KW-0676">Redox-active center</keyword>
<reference evidence="8 9" key="1">
    <citation type="journal article" date="2015" name="Nature">
        <title>rRNA introns, odd ribosomes, and small enigmatic genomes across a large radiation of phyla.</title>
        <authorList>
            <person name="Brown C.T."/>
            <person name="Hug L.A."/>
            <person name="Thomas B.C."/>
            <person name="Sharon I."/>
            <person name="Castelle C.J."/>
            <person name="Singh A."/>
            <person name="Wilkins M.J."/>
            <person name="Williams K.H."/>
            <person name="Banfield J.F."/>
        </authorList>
    </citation>
    <scope>NUCLEOTIDE SEQUENCE [LARGE SCALE GENOMIC DNA]</scope>
</reference>
<dbReference type="EMBL" id="LBWS01000013">
    <property type="protein sequence ID" value="KKR14951.1"/>
    <property type="molecule type" value="Genomic_DNA"/>
</dbReference>
<dbReference type="PANTHER" id="PTHR13887">
    <property type="entry name" value="GLUTATHIONE S-TRANSFERASE KAPPA"/>
    <property type="match status" value="1"/>
</dbReference>
<feature type="domain" description="Thioredoxin" evidence="7">
    <location>
        <begin position="51"/>
        <end position="242"/>
    </location>
</feature>
<sequence length="244" mass="27172">MNTNYMFLGGVAIIVVAIISTTFFSGNKDNSQLTSNSQAKIAIQNENKSTPRASSALEQMRAVSKDDHIRGDFNAPVKIIEYSDSECPFCKRFHATLQQIMSEYNETGNVTWVYRHFPITQLHAKAFNEALAMECASALGGNDKFWAYTDRLYEITPANNGLDPIELNNIAQYVGLDMKKFKTCLASKEYEQRITNDSQNAIATGGQGTPWSIIVAQNGKKYKLSGAQPYTAVKQLVEFALQEK</sequence>
<feature type="transmembrane region" description="Helical" evidence="6">
    <location>
        <begin position="6"/>
        <end position="24"/>
    </location>
</feature>
<evidence type="ECO:0000313" key="8">
    <source>
        <dbReference type="EMBL" id="KKR14951.1"/>
    </source>
</evidence>
<protein>
    <submittedName>
        <fullName evidence="8">Periplasmic thiol:disulfide interchange protein DsbA</fullName>
    </submittedName>
</protein>
<keyword evidence="4" id="KW-1015">Disulfide bond</keyword>
<comment type="similarity">
    <text evidence="1">Belongs to the thioredoxin family. DsbA subfamily.</text>
</comment>
<keyword evidence="6" id="KW-0812">Transmembrane</keyword>
<dbReference type="InterPro" id="IPR013766">
    <property type="entry name" value="Thioredoxin_domain"/>
</dbReference>
<organism evidence="8 9">
    <name type="scientific">Candidatus Falkowbacteria bacterium GW2011_GWA2_39_24</name>
    <dbReference type="NCBI Taxonomy" id="1618634"/>
    <lineage>
        <taxon>Bacteria</taxon>
        <taxon>Candidatus Falkowiibacteriota</taxon>
    </lineage>
</organism>
<dbReference type="GO" id="GO:0016491">
    <property type="term" value="F:oxidoreductase activity"/>
    <property type="evidence" value="ECO:0007669"/>
    <property type="project" value="UniProtKB-KW"/>
</dbReference>